<sequence length="367" mass="41263">MDRINSTDREKQVELLGKDPFGKNHFDRGDNTSQKCLSSFDEVQDVRLDDSVAKISVKEGEIKSKDNKLLGILYMIATGLSFSLSAITCKLAYERNEHLNGLDYVLCRSIILPICSIFQVVSTKVNVFDVKKEYRMLLALRCIIGGIGMPCLFIALKHIPLSLSILIVNINPLLVAIAAFFILKEKLTKLNVIGAFGAFIGVYLLTLHKSGGDQDNPYYLLGIFLVFINCCCQTSINILLRVLNKELHYTMSPFWFSITTVIISISLLLCYPSVFNFEYYTYLDISLFLLSGVFNYGVQVGKSLAFKYADASLVSPLQYFNVLYLFISDVFIFNCSFTVTDGFGGMIILVSLLLPIFQTIHQKYSKS</sequence>
<dbReference type="PANTHER" id="PTHR22911">
    <property type="entry name" value="ACYL-MALONYL CONDENSING ENZYME-RELATED"/>
    <property type="match status" value="1"/>
</dbReference>
<feature type="transmembrane region" description="Helical" evidence="5">
    <location>
        <begin position="162"/>
        <end position="183"/>
    </location>
</feature>
<keyword evidence="4 5" id="KW-0472">Membrane</keyword>
<keyword evidence="8" id="KW-1185">Reference proteome</keyword>
<evidence type="ECO:0000256" key="2">
    <source>
        <dbReference type="ARBA" id="ARBA00022692"/>
    </source>
</evidence>
<feature type="transmembrane region" description="Helical" evidence="5">
    <location>
        <begin position="190"/>
        <end position="206"/>
    </location>
</feature>
<reference evidence="7" key="1">
    <citation type="submission" date="2023-07" db="EMBL/GenBank/DDBJ databases">
        <authorList>
            <consortium name="AG Swart"/>
            <person name="Singh M."/>
            <person name="Singh A."/>
            <person name="Seah K."/>
            <person name="Emmerich C."/>
        </authorList>
    </citation>
    <scope>NUCLEOTIDE SEQUENCE</scope>
    <source>
        <strain evidence="7">DP1</strain>
    </source>
</reference>
<gene>
    <name evidence="7" type="ORF">ECRASSUSDP1_LOCUS14241</name>
</gene>
<organism evidence="7 8">
    <name type="scientific">Euplotes crassus</name>
    <dbReference type="NCBI Taxonomy" id="5936"/>
    <lineage>
        <taxon>Eukaryota</taxon>
        <taxon>Sar</taxon>
        <taxon>Alveolata</taxon>
        <taxon>Ciliophora</taxon>
        <taxon>Intramacronucleata</taxon>
        <taxon>Spirotrichea</taxon>
        <taxon>Hypotrichia</taxon>
        <taxon>Euplotida</taxon>
        <taxon>Euplotidae</taxon>
        <taxon>Moneuplotes</taxon>
    </lineage>
</organism>
<dbReference type="Proteomes" id="UP001295684">
    <property type="component" value="Unassembled WGS sequence"/>
</dbReference>
<dbReference type="Pfam" id="PF00892">
    <property type="entry name" value="EamA"/>
    <property type="match status" value="1"/>
</dbReference>
<feature type="transmembrane region" description="Helical" evidence="5">
    <location>
        <begin position="218"/>
        <end position="242"/>
    </location>
</feature>
<feature type="transmembrane region" description="Helical" evidence="5">
    <location>
        <begin position="137"/>
        <end position="156"/>
    </location>
</feature>
<feature type="transmembrane region" description="Helical" evidence="5">
    <location>
        <begin position="105"/>
        <end position="125"/>
    </location>
</feature>
<comment type="caution">
    <text evidence="7">The sequence shown here is derived from an EMBL/GenBank/DDBJ whole genome shotgun (WGS) entry which is preliminary data.</text>
</comment>
<dbReference type="AlphaFoldDB" id="A0AAD2CVR2"/>
<feature type="transmembrane region" description="Helical" evidence="5">
    <location>
        <begin position="254"/>
        <end position="274"/>
    </location>
</feature>
<accession>A0AAD2CVR2</accession>
<feature type="transmembrane region" description="Helical" evidence="5">
    <location>
        <begin position="319"/>
        <end position="337"/>
    </location>
</feature>
<feature type="transmembrane region" description="Helical" evidence="5">
    <location>
        <begin position="280"/>
        <end position="298"/>
    </location>
</feature>
<feature type="transmembrane region" description="Helical" evidence="5">
    <location>
        <begin position="72"/>
        <end position="93"/>
    </location>
</feature>
<keyword evidence="3 5" id="KW-1133">Transmembrane helix</keyword>
<evidence type="ECO:0000256" key="5">
    <source>
        <dbReference type="SAM" id="Phobius"/>
    </source>
</evidence>
<dbReference type="InterPro" id="IPR037185">
    <property type="entry name" value="EmrE-like"/>
</dbReference>
<evidence type="ECO:0000259" key="6">
    <source>
        <dbReference type="Pfam" id="PF00892"/>
    </source>
</evidence>
<evidence type="ECO:0000256" key="4">
    <source>
        <dbReference type="ARBA" id="ARBA00023136"/>
    </source>
</evidence>
<evidence type="ECO:0000256" key="3">
    <source>
        <dbReference type="ARBA" id="ARBA00022989"/>
    </source>
</evidence>
<feature type="domain" description="EamA" evidence="6">
    <location>
        <begin position="70"/>
        <end position="206"/>
    </location>
</feature>
<evidence type="ECO:0000313" key="8">
    <source>
        <dbReference type="Proteomes" id="UP001295684"/>
    </source>
</evidence>
<feature type="transmembrane region" description="Helical" evidence="5">
    <location>
        <begin position="343"/>
        <end position="360"/>
    </location>
</feature>
<keyword evidence="2 5" id="KW-0812">Transmembrane</keyword>
<name>A0AAD2CVR2_EUPCR</name>
<dbReference type="SUPFAM" id="SSF103481">
    <property type="entry name" value="Multidrug resistance efflux transporter EmrE"/>
    <property type="match status" value="1"/>
</dbReference>
<evidence type="ECO:0000256" key="1">
    <source>
        <dbReference type="ARBA" id="ARBA00004141"/>
    </source>
</evidence>
<evidence type="ECO:0000313" key="7">
    <source>
        <dbReference type="EMBL" id="CAI2372904.1"/>
    </source>
</evidence>
<proteinExistence type="predicted"/>
<dbReference type="GO" id="GO:0016020">
    <property type="term" value="C:membrane"/>
    <property type="evidence" value="ECO:0007669"/>
    <property type="project" value="UniProtKB-SubCell"/>
</dbReference>
<dbReference type="EMBL" id="CAMPGE010014220">
    <property type="protein sequence ID" value="CAI2372904.1"/>
    <property type="molecule type" value="Genomic_DNA"/>
</dbReference>
<dbReference type="PANTHER" id="PTHR22911:SF6">
    <property type="entry name" value="SOLUTE CARRIER FAMILY 35 MEMBER G1"/>
    <property type="match status" value="1"/>
</dbReference>
<dbReference type="Gene3D" id="1.10.3730.20">
    <property type="match status" value="1"/>
</dbReference>
<dbReference type="InterPro" id="IPR000620">
    <property type="entry name" value="EamA_dom"/>
</dbReference>
<protein>
    <recommendedName>
        <fullName evidence="6">EamA domain-containing protein</fullName>
    </recommendedName>
</protein>
<comment type="subcellular location">
    <subcellularLocation>
        <location evidence="1">Membrane</location>
        <topology evidence="1">Multi-pass membrane protein</topology>
    </subcellularLocation>
</comment>